<dbReference type="GO" id="GO:0006046">
    <property type="term" value="P:N-acetylglucosamine catabolic process"/>
    <property type="evidence" value="ECO:0007669"/>
    <property type="project" value="TreeGrafter"/>
</dbReference>
<dbReference type="RefSeq" id="WP_160624824.1">
    <property type="nucleotide sequence ID" value="NZ_WUUQ01000002.1"/>
</dbReference>
<dbReference type="InterPro" id="IPR003764">
    <property type="entry name" value="GlcNAc_6-P_deAcase"/>
</dbReference>
<accession>A0A6N8U590</accession>
<dbReference type="Gene3D" id="3.20.20.140">
    <property type="entry name" value="Metal-dependent hydrolases"/>
    <property type="match status" value="1"/>
</dbReference>
<evidence type="ECO:0000256" key="4">
    <source>
        <dbReference type="ARBA" id="ARBA00023277"/>
    </source>
</evidence>
<dbReference type="Gene3D" id="2.30.40.10">
    <property type="entry name" value="Urease, subunit C, domain 1"/>
    <property type="match status" value="1"/>
</dbReference>
<evidence type="ECO:0000313" key="9">
    <source>
        <dbReference type="EMBL" id="MXQ73366.1"/>
    </source>
</evidence>
<sequence>MKITNAKVFLDGKFQNLEVQYQDGIITKVDTKIQDDHFIDANGMYLYAGMIDTHIHGGYTYSFYESENVDFSNGEEQVREICRRLPYSGVTSCLPTFDGSTPLESLIKSTRLIRKVRKDIVGADPFQIHYEGPYMNPKQTASNMPKYQVNPSKEHTMAMTDGDLSDVMLICIAPELPGAIEWIDWVTKQGVKAEICYTQATSDQVRDAADHGLTQASHLYNGYQPMHHRINGPGIGTLLDDRINAQLTCDGMHVGADWIRLAIRVKGLDHIYGITDMTSFSGLPEGKHKNPFFGEINVKGNTVTDNNGMLLGGNMVWNEIMRAAKEKIGLSMEEIGSIYSENPAKCLGITDRGKIEVGRRADFTIMDQDYHVLQTIIKGNTYYKA</sequence>
<keyword evidence="4 5" id="KW-0119">Carbohydrate metabolism</keyword>
<evidence type="ECO:0000259" key="8">
    <source>
        <dbReference type="Pfam" id="PF01979"/>
    </source>
</evidence>
<evidence type="ECO:0000256" key="7">
    <source>
        <dbReference type="PIRSR" id="PIRSR038994-3"/>
    </source>
</evidence>
<dbReference type="PIRSF" id="PIRSF038994">
    <property type="entry name" value="NagA"/>
    <property type="match status" value="1"/>
</dbReference>
<evidence type="ECO:0000256" key="2">
    <source>
        <dbReference type="ARBA" id="ARBA00022723"/>
    </source>
</evidence>
<dbReference type="GO" id="GO:0008448">
    <property type="term" value="F:N-acetylglucosamine-6-phosphate deacetylase activity"/>
    <property type="evidence" value="ECO:0007669"/>
    <property type="project" value="InterPro"/>
</dbReference>
<comment type="cofactor">
    <cofactor evidence="7">
        <name>a divalent metal cation</name>
        <dbReference type="ChEBI" id="CHEBI:60240"/>
    </cofactor>
    <text evidence="7">Binds 1 divalent metal cation per subunit.</text>
</comment>
<dbReference type="Pfam" id="PF01979">
    <property type="entry name" value="Amidohydro_1"/>
    <property type="match status" value="1"/>
</dbReference>
<proteinExistence type="inferred from homology"/>
<evidence type="ECO:0000256" key="5">
    <source>
        <dbReference type="PIRNR" id="PIRNR038994"/>
    </source>
</evidence>
<dbReference type="GO" id="GO:0046872">
    <property type="term" value="F:metal ion binding"/>
    <property type="evidence" value="ECO:0007669"/>
    <property type="project" value="UniProtKB-KW"/>
</dbReference>
<dbReference type="PANTHER" id="PTHR11113">
    <property type="entry name" value="N-ACETYLGLUCOSAMINE-6-PHOSPHATE DEACETYLASE"/>
    <property type="match status" value="1"/>
</dbReference>
<keyword evidence="2 7" id="KW-0479">Metal-binding</keyword>
<feature type="domain" description="Amidohydrolase-related" evidence="8">
    <location>
        <begin position="45"/>
        <end position="380"/>
    </location>
</feature>
<evidence type="ECO:0000256" key="3">
    <source>
        <dbReference type="ARBA" id="ARBA00022801"/>
    </source>
</evidence>
<evidence type="ECO:0000313" key="10">
    <source>
        <dbReference type="Proteomes" id="UP000434036"/>
    </source>
</evidence>
<evidence type="ECO:0000256" key="6">
    <source>
        <dbReference type="PIRSR" id="PIRSR038994-1"/>
    </source>
</evidence>
<keyword evidence="3 5" id="KW-0378">Hydrolase</keyword>
<protein>
    <submittedName>
        <fullName evidence="9">Amidohydrolase family protein</fullName>
    </submittedName>
</protein>
<name>A0A6N8U590_9FIRM</name>
<organism evidence="9 10">
    <name type="scientific">Copranaerobaculum intestinale</name>
    <dbReference type="NCBI Taxonomy" id="2692629"/>
    <lineage>
        <taxon>Bacteria</taxon>
        <taxon>Bacillati</taxon>
        <taxon>Bacillota</taxon>
        <taxon>Erysipelotrichia</taxon>
        <taxon>Erysipelotrichales</taxon>
        <taxon>Erysipelotrichaceae</taxon>
        <taxon>Copranaerobaculum</taxon>
    </lineage>
</organism>
<reference evidence="9 10" key="2">
    <citation type="submission" date="2020-01" db="EMBL/GenBank/DDBJ databases">
        <title>Clostridiaceae sp. nov. isolated from the gut of human by culturomics.</title>
        <authorList>
            <person name="Chang Y."/>
        </authorList>
    </citation>
    <scope>NUCLEOTIDE SEQUENCE [LARGE SCALE GENOMIC DNA]</scope>
    <source>
        <strain evidence="9 10">DONG20-135</strain>
    </source>
</reference>
<dbReference type="InterPro" id="IPR032466">
    <property type="entry name" value="Metal_Hydrolase"/>
</dbReference>
<dbReference type="AlphaFoldDB" id="A0A6N8U590"/>
<comment type="similarity">
    <text evidence="1 5">Belongs to the metallo-dependent hydrolases superfamily. NagA family.</text>
</comment>
<feature type="active site" description="Proton donor/acceptor" evidence="6">
    <location>
        <position position="276"/>
    </location>
</feature>
<comment type="caution">
    <text evidence="9">The sequence shown here is derived from an EMBL/GenBank/DDBJ whole genome shotgun (WGS) entry which is preliminary data.</text>
</comment>
<dbReference type="PANTHER" id="PTHR11113:SF14">
    <property type="entry name" value="N-ACETYLGLUCOSAMINE-6-PHOSPHATE DEACETYLASE"/>
    <property type="match status" value="1"/>
</dbReference>
<dbReference type="SUPFAM" id="SSF51556">
    <property type="entry name" value="Metallo-dependent hydrolases"/>
    <property type="match status" value="1"/>
</dbReference>
<reference evidence="9 10" key="1">
    <citation type="submission" date="2019-12" db="EMBL/GenBank/DDBJ databases">
        <authorList>
            <person name="Yang R."/>
        </authorList>
    </citation>
    <scope>NUCLEOTIDE SEQUENCE [LARGE SCALE GENOMIC DNA]</scope>
    <source>
        <strain evidence="9 10">DONG20-135</strain>
    </source>
</reference>
<dbReference type="Proteomes" id="UP000434036">
    <property type="component" value="Unassembled WGS sequence"/>
</dbReference>
<keyword evidence="10" id="KW-1185">Reference proteome</keyword>
<dbReference type="InterPro" id="IPR006680">
    <property type="entry name" value="Amidohydro-rel"/>
</dbReference>
<dbReference type="InterPro" id="IPR011059">
    <property type="entry name" value="Metal-dep_hydrolase_composite"/>
</dbReference>
<dbReference type="EMBL" id="WUUQ01000002">
    <property type="protein sequence ID" value="MXQ73366.1"/>
    <property type="molecule type" value="Genomic_DNA"/>
</dbReference>
<dbReference type="SUPFAM" id="SSF51338">
    <property type="entry name" value="Composite domain of metallo-dependent hydrolases"/>
    <property type="match status" value="1"/>
</dbReference>
<feature type="binding site" evidence="7">
    <location>
        <position position="218"/>
    </location>
    <ligand>
        <name>Zn(2+)</name>
        <dbReference type="ChEBI" id="CHEBI:29105"/>
    </ligand>
</feature>
<feature type="binding site" evidence="7">
    <location>
        <position position="131"/>
    </location>
    <ligand>
        <name>Zn(2+)</name>
        <dbReference type="ChEBI" id="CHEBI:29105"/>
    </ligand>
</feature>
<evidence type="ECO:0000256" key="1">
    <source>
        <dbReference type="ARBA" id="ARBA00010716"/>
    </source>
</evidence>
<gene>
    <name evidence="9" type="ORF">GSF08_05410</name>
</gene>